<accession>A0A7X5X364</accession>
<dbReference type="EMBL" id="JAALLH010000001">
    <property type="protein sequence ID" value="NIY65773.1"/>
    <property type="molecule type" value="Genomic_DNA"/>
</dbReference>
<evidence type="ECO:0000313" key="1">
    <source>
        <dbReference type="EMBL" id="NIY65773.1"/>
    </source>
</evidence>
<name>A0A7X5X364_STRMQ</name>
<dbReference type="EC" id="5.1.1.3" evidence="1"/>
<gene>
    <name evidence="1" type="ORF">SMALB_3781</name>
</gene>
<dbReference type="AlphaFoldDB" id="A0A7X5X364"/>
<organism evidence="1 2">
    <name type="scientific">Streptomyces malaysiensis</name>
    <dbReference type="NCBI Taxonomy" id="92644"/>
    <lineage>
        <taxon>Bacteria</taxon>
        <taxon>Bacillati</taxon>
        <taxon>Actinomycetota</taxon>
        <taxon>Actinomycetes</taxon>
        <taxon>Kitasatosporales</taxon>
        <taxon>Streptomycetaceae</taxon>
        <taxon>Streptomyces</taxon>
        <taxon>Streptomyces violaceusniger group</taxon>
    </lineage>
</organism>
<dbReference type="GO" id="GO:0008881">
    <property type="term" value="F:glutamate racemase activity"/>
    <property type="evidence" value="ECO:0007669"/>
    <property type="project" value="UniProtKB-EC"/>
</dbReference>
<proteinExistence type="predicted"/>
<keyword evidence="1" id="KW-0413">Isomerase</keyword>
<dbReference type="Proteomes" id="UP000536624">
    <property type="component" value="Unassembled WGS sequence"/>
</dbReference>
<sequence>MPFMAYATRYVSRLTGIDDRTREDYQRETRLHLSLLQHVEPTGHVVPPATIANLAEDDVQDWPDAHTWPTSIRMC</sequence>
<protein>
    <submittedName>
        <fullName evidence="1">Amino acid adenylation domain-containing protein</fullName>
        <ecNumber evidence="1">5.1.1.3</ecNumber>
    </submittedName>
</protein>
<evidence type="ECO:0000313" key="2">
    <source>
        <dbReference type="Proteomes" id="UP000536624"/>
    </source>
</evidence>
<comment type="caution">
    <text evidence="1">The sequence shown here is derived from an EMBL/GenBank/DDBJ whole genome shotgun (WGS) entry which is preliminary data.</text>
</comment>
<reference evidence="1 2" key="1">
    <citation type="submission" date="2020-02" db="EMBL/GenBank/DDBJ databases">
        <title>Streptomyces malaysiensis DSM14702 (JHCC583434, PFL_A843) Genome sequencing and assembly.</title>
        <authorList>
            <person name="Samborskyy M."/>
        </authorList>
    </citation>
    <scope>NUCLEOTIDE SEQUENCE [LARGE SCALE GENOMIC DNA]</scope>
    <source>
        <strain evidence="1 2">DSM 14702</strain>
    </source>
</reference>